<reference evidence="1" key="2">
    <citation type="submission" date="2010-07" db="EMBL/GenBank/DDBJ databases">
        <authorList>
            <consortium name="The Broad Institute Genome Sequencing Platform"/>
            <consortium name="Broad Institute Genome Sequencing Center for Infectious Disease"/>
            <person name="Ma L.-J."/>
            <person name="Dead R."/>
            <person name="Young S."/>
            <person name="Zeng Q."/>
            <person name="Koehrsen M."/>
            <person name="Alvarado L."/>
            <person name="Berlin A."/>
            <person name="Chapman S.B."/>
            <person name="Chen Z."/>
            <person name="Freedman E."/>
            <person name="Gellesch M."/>
            <person name="Goldberg J."/>
            <person name="Griggs A."/>
            <person name="Gujja S."/>
            <person name="Heilman E.R."/>
            <person name="Heiman D."/>
            <person name="Hepburn T."/>
            <person name="Howarth C."/>
            <person name="Jen D."/>
            <person name="Larson L."/>
            <person name="Mehta T."/>
            <person name="Neiman D."/>
            <person name="Pearson M."/>
            <person name="Roberts A."/>
            <person name="Saif S."/>
            <person name="Shea T."/>
            <person name="Shenoy N."/>
            <person name="Sisk P."/>
            <person name="Stolte C."/>
            <person name="Sykes S."/>
            <person name="Walk T."/>
            <person name="White J."/>
            <person name="Yandava C."/>
            <person name="Haas B."/>
            <person name="Nusbaum C."/>
            <person name="Birren B."/>
        </authorList>
    </citation>
    <scope>NUCLEOTIDE SEQUENCE</scope>
    <source>
        <strain evidence="1">R3-111a-1</strain>
    </source>
</reference>
<dbReference type="EnsemblFungi" id="EJT75881">
    <property type="protein sequence ID" value="EJT75881"/>
    <property type="gene ID" value="GGTG_05809"/>
</dbReference>
<evidence type="ECO:0000313" key="3">
    <source>
        <dbReference type="Proteomes" id="UP000006039"/>
    </source>
</evidence>
<gene>
    <name evidence="2" type="primary">20346267</name>
    <name evidence="1" type="ORF">GGTG_05809</name>
</gene>
<reference evidence="3" key="1">
    <citation type="submission" date="2010-07" db="EMBL/GenBank/DDBJ databases">
        <title>The genome sequence of Gaeumannomyces graminis var. tritici strain R3-111a-1.</title>
        <authorList>
            <consortium name="The Broad Institute Genome Sequencing Platform"/>
            <person name="Ma L.-J."/>
            <person name="Dead R."/>
            <person name="Young S."/>
            <person name="Zeng Q."/>
            <person name="Koehrsen M."/>
            <person name="Alvarado L."/>
            <person name="Berlin A."/>
            <person name="Chapman S.B."/>
            <person name="Chen Z."/>
            <person name="Freedman E."/>
            <person name="Gellesch M."/>
            <person name="Goldberg J."/>
            <person name="Griggs A."/>
            <person name="Gujja S."/>
            <person name="Heilman E.R."/>
            <person name="Heiman D."/>
            <person name="Hepburn T."/>
            <person name="Howarth C."/>
            <person name="Jen D."/>
            <person name="Larson L."/>
            <person name="Mehta T."/>
            <person name="Neiman D."/>
            <person name="Pearson M."/>
            <person name="Roberts A."/>
            <person name="Saif S."/>
            <person name="Shea T."/>
            <person name="Shenoy N."/>
            <person name="Sisk P."/>
            <person name="Stolte C."/>
            <person name="Sykes S."/>
            <person name="Walk T."/>
            <person name="White J."/>
            <person name="Yandava C."/>
            <person name="Haas B."/>
            <person name="Nusbaum C."/>
            <person name="Birren B."/>
        </authorList>
    </citation>
    <scope>NUCLEOTIDE SEQUENCE [LARGE SCALE GENOMIC DNA]</scope>
    <source>
        <strain evidence="3">R3-111a-1</strain>
    </source>
</reference>
<sequence>MSDVVVAVWMGLPSAALEAGRADWRFGDAKMTMDEPEAAGFGFRPCAHGSAHMEAPDGTRLGSLTTQRWLCQRP</sequence>
<dbReference type="RefSeq" id="XP_009221881.1">
    <property type="nucleotide sequence ID" value="XM_009223617.1"/>
</dbReference>
<reference evidence="1" key="3">
    <citation type="submission" date="2010-09" db="EMBL/GenBank/DDBJ databases">
        <title>Annotation of Gaeumannomyces graminis var. tritici R3-111a-1.</title>
        <authorList>
            <consortium name="The Broad Institute Genome Sequencing Platform"/>
            <person name="Ma L.-J."/>
            <person name="Dead R."/>
            <person name="Young S.K."/>
            <person name="Zeng Q."/>
            <person name="Gargeya S."/>
            <person name="Fitzgerald M."/>
            <person name="Haas B."/>
            <person name="Abouelleil A."/>
            <person name="Alvarado L."/>
            <person name="Arachchi H.M."/>
            <person name="Berlin A."/>
            <person name="Brown A."/>
            <person name="Chapman S.B."/>
            <person name="Chen Z."/>
            <person name="Dunbar C."/>
            <person name="Freedman E."/>
            <person name="Gearin G."/>
            <person name="Gellesch M."/>
            <person name="Goldberg J."/>
            <person name="Griggs A."/>
            <person name="Gujja S."/>
            <person name="Heiman D."/>
            <person name="Howarth C."/>
            <person name="Larson L."/>
            <person name="Lui A."/>
            <person name="MacDonald P.J.P."/>
            <person name="Mehta T."/>
            <person name="Montmayeur A."/>
            <person name="Murphy C."/>
            <person name="Neiman D."/>
            <person name="Pearson M."/>
            <person name="Priest M."/>
            <person name="Roberts A."/>
            <person name="Saif S."/>
            <person name="Shea T."/>
            <person name="Shenoy N."/>
            <person name="Sisk P."/>
            <person name="Stolte C."/>
            <person name="Sykes S."/>
            <person name="Yandava C."/>
            <person name="Wortman J."/>
            <person name="Nusbaum C."/>
            <person name="Birren B."/>
        </authorList>
    </citation>
    <scope>NUCLEOTIDE SEQUENCE</scope>
    <source>
        <strain evidence="1">R3-111a-1</strain>
    </source>
</reference>
<reference evidence="2" key="4">
    <citation type="journal article" date="2015" name="G3 (Bethesda)">
        <title>Genome sequences of three phytopathogenic species of the Magnaporthaceae family of fungi.</title>
        <authorList>
            <person name="Okagaki L.H."/>
            <person name="Nunes C.C."/>
            <person name="Sailsbery J."/>
            <person name="Clay B."/>
            <person name="Brown D."/>
            <person name="John T."/>
            <person name="Oh Y."/>
            <person name="Young N."/>
            <person name="Fitzgerald M."/>
            <person name="Haas B.J."/>
            <person name="Zeng Q."/>
            <person name="Young S."/>
            <person name="Adiconis X."/>
            <person name="Fan L."/>
            <person name="Levin J.Z."/>
            <person name="Mitchell T.K."/>
            <person name="Okubara P.A."/>
            <person name="Farman M.L."/>
            <person name="Kohn L.M."/>
            <person name="Birren B."/>
            <person name="Ma L.-J."/>
            <person name="Dean R.A."/>
        </authorList>
    </citation>
    <scope>NUCLEOTIDE SEQUENCE</scope>
    <source>
        <strain evidence="2">R3-111a-1</strain>
    </source>
</reference>
<proteinExistence type="predicted"/>
<dbReference type="VEuPathDB" id="FungiDB:GGTG_05809"/>
<protein>
    <submittedName>
        <fullName evidence="1 2">Uncharacterized protein</fullName>
    </submittedName>
</protein>
<dbReference type="EMBL" id="GL385397">
    <property type="protein sequence ID" value="EJT75881.1"/>
    <property type="molecule type" value="Genomic_DNA"/>
</dbReference>
<accession>J3NWZ9</accession>
<dbReference type="AlphaFoldDB" id="J3NWZ9"/>
<organism evidence="1">
    <name type="scientific">Gaeumannomyces tritici (strain R3-111a-1)</name>
    <name type="common">Wheat and barley take-all root rot fungus</name>
    <name type="synonym">Gaeumannomyces graminis var. tritici</name>
    <dbReference type="NCBI Taxonomy" id="644352"/>
    <lineage>
        <taxon>Eukaryota</taxon>
        <taxon>Fungi</taxon>
        <taxon>Dikarya</taxon>
        <taxon>Ascomycota</taxon>
        <taxon>Pezizomycotina</taxon>
        <taxon>Sordariomycetes</taxon>
        <taxon>Sordariomycetidae</taxon>
        <taxon>Magnaporthales</taxon>
        <taxon>Magnaporthaceae</taxon>
        <taxon>Gaeumannomyces</taxon>
    </lineage>
</organism>
<keyword evidence="3" id="KW-1185">Reference proteome</keyword>
<name>J3NWZ9_GAET3</name>
<dbReference type="HOGENOM" id="CLU_2687962_0_0_1"/>
<reference evidence="2" key="5">
    <citation type="submission" date="2018-04" db="UniProtKB">
        <authorList>
            <consortium name="EnsemblFungi"/>
        </authorList>
    </citation>
    <scope>IDENTIFICATION</scope>
    <source>
        <strain evidence="2">R3-111a-1</strain>
    </source>
</reference>
<evidence type="ECO:0000313" key="1">
    <source>
        <dbReference type="EMBL" id="EJT75881.1"/>
    </source>
</evidence>
<dbReference type="Proteomes" id="UP000006039">
    <property type="component" value="Unassembled WGS sequence"/>
</dbReference>
<evidence type="ECO:0000313" key="2">
    <source>
        <dbReference type="EnsemblFungi" id="EJT75881"/>
    </source>
</evidence>
<dbReference type="GeneID" id="20346267"/>